<dbReference type="PROSITE" id="PS51072">
    <property type="entry name" value="MHD"/>
    <property type="match status" value="1"/>
</dbReference>
<dbReference type="Gene3D" id="1.20.1270.60">
    <property type="entry name" value="Arfaptin homology (AH) domain/BAR domain"/>
    <property type="match status" value="1"/>
</dbReference>
<reference evidence="11 12" key="1">
    <citation type="submission" date="2024-02" db="EMBL/GenBank/DDBJ databases">
        <authorList>
            <person name="Daric V."/>
            <person name="Darras S."/>
        </authorList>
    </citation>
    <scope>NUCLEOTIDE SEQUENCE [LARGE SCALE GENOMIC DNA]</scope>
</reference>
<dbReference type="InterPro" id="IPR027267">
    <property type="entry name" value="AH/BAR_dom_sf"/>
</dbReference>
<dbReference type="InterPro" id="IPR031160">
    <property type="entry name" value="F_BAR_dom"/>
</dbReference>
<keyword evidence="4 6" id="KW-0175">Coiled coil</keyword>
<evidence type="ECO:0000313" key="11">
    <source>
        <dbReference type="EMBL" id="CAK8680798.1"/>
    </source>
</evidence>
<keyword evidence="12" id="KW-1185">Reference proteome</keyword>
<dbReference type="InterPro" id="IPR028565">
    <property type="entry name" value="MHD"/>
</dbReference>
<evidence type="ECO:0000256" key="1">
    <source>
        <dbReference type="ARBA" id="ARBA00004283"/>
    </source>
</evidence>
<dbReference type="PANTHER" id="PTHR23065">
    <property type="entry name" value="PROLINE-SERINE-THREONINE PHOSPHATASE INTERACTING PROTEIN 1"/>
    <property type="match status" value="1"/>
</dbReference>
<dbReference type="Proteomes" id="UP001642483">
    <property type="component" value="Unassembled WGS sequence"/>
</dbReference>
<comment type="similarity">
    <text evidence="2">Belongs to the FCHO family.</text>
</comment>
<dbReference type="PANTHER" id="PTHR23065:SF15">
    <property type="entry name" value="AT02057P"/>
    <property type="match status" value="1"/>
</dbReference>
<evidence type="ECO:0000256" key="5">
    <source>
        <dbReference type="ARBA" id="ARBA00023176"/>
    </source>
</evidence>
<feature type="region of interest" description="Disordered" evidence="8">
    <location>
        <begin position="493"/>
        <end position="524"/>
    </location>
</feature>
<evidence type="ECO:0000256" key="7">
    <source>
        <dbReference type="SAM" id="Coils"/>
    </source>
</evidence>
<evidence type="ECO:0000256" key="3">
    <source>
        <dbReference type="ARBA" id="ARBA00022583"/>
    </source>
</evidence>
<dbReference type="SMART" id="SM00055">
    <property type="entry name" value="FCH"/>
    <property type="match status" value="1"/>
</dbReference>
<comment type="subcellular location">
    <subcellularLocation>
        <location evidence="1">Membrane</location>
        <location evidence="1">Clathrin-coated pit</location>
        <topology evidence="1">Peripheral membrane protein</topology>
        <orientation evidence="1">Cytoplasmic side</orientation>
    </subcellularLocation>
</comment>
<dbReference type="Pfam" id="PF22699">
    <property type="entry name" value="GMIP-like_FCH"/>
    <property type="match status" value="1"/>
</dbReference>
<gene>
    <name evidence="11" type="ORF">CVLEPA_LOCUS11038</name>
</gene>
<dbReference type="InterPro" id="IPR018808">
    <property type="entry name" value="Muniscin_C"/>
</dbReference>
<dbReference type="SUPFAM" id="SSF103657">
    <property type="entry name" value="BAR/IMD domain-like"/>
    <property type="match status" value="1"/>
</dbReference>
<feature type="region of interest" description="Disordered" evidence="8">
    <location>
        <begin position="358"/>
        <end position="457"/>
    </location>
</feature>
<feature type="domain" description="F-BAR" evidence="10">
    <location>
        <begin position="79"/>
        <end position="327"/>
    </location>
</feature>
<keyword evidence="5" id="KW-0472">Membrane</keyword>
<protein>
    <recommendedName>
        <fullName evidence="13">F-BAR domain only protein 2</fullName>
    </recommendedName>
</protein>
<evidence type="ECO:0008006" key="13">
    <source>
        <dbReference type="Google" id="ProtNLM"/>
    </source>
</evidence>
<evidence type="ECO:0000259" key="10">
    <source>
        <dbReference type="PROSITE" id="PS51741"/>
    </source>
</evidence>
<accession>A0ABP0FMB8</accession>
<comment type="caution">
    <text evidence="11">The sequence shown here is derived from an EMBL/GenBank/DDBJ whole genome shotgun (WGS) entry which is preliminary data.</text>
</comment>
<feature type="compositionally biased region" description="Basic and acidic residues" evidence="8">
    <location>
        <begin position="514"/>
        <end position="524"/>
    </location>
</feature>
<organism evidence="11 12">
    <name type="scientific">Clavelina lepadiformis</name>
    <name type="common">Light-bulb sea squirt</name>
    <name type="synonym">Ascidia lepadiformis</name>
    <dbReference type="NCBI Taxonomy" id="159417"/>
    <lineage>
        <taxon>Eukaryota</taxon>
        <taxon>Metazoa</taxon>
        <taxon>Chordata</taxon>
        <taxon>Tunicata</taxon>
        <taxon>Ascidiacea</taxon>
        <taxon>Aplousobranchia</taxon>
        <taxon>Clavelinidae</taxon>
        <taxon>Clavelina</taxon>
    </lineage>
</organism>
<sequence>MSHKSGIQASISHMLAPVYHMPGGSKNNSPVRHENKTESLPGSPVHNGVGRSGSFSDKSRNSLELFMSGERHALMEDYPAYKENSIWEGEKNQGFDVLYHNMKHGQISVKYLQDFIRESASSEDLYAKHLTKLAKQASNSSTLGSFAPMFEVFRVTAEKLSSCHMDVVHKLHDIIKELSKYLEEQKGKHKQVKDELGGTADALHQIQTTTATVHKSKEKYHQLCIEAERMRRSSALPKDLEKVEAKSKKAVEEYKHLVEKYENVRNNFEQKMTDTAKRFQEIEVAHLKHMKSVLDSYILSYENANVLIGQVHQEFRRQVGENTIDSLIKQYCESKGTGTERPGPIVFEECDVNSMVTTAEPTANGGTADDVIMPPPNRNSRRPITLPFIRRRPRKSAKENIPAKNKDTEKEGESIESPDKDGSLKVDDEGYTIRPETPKGSKGSWGLESSDDSDSDDFTMRKIHVKINPKDEKVAESGGSDLVTLNAITKNLTLNSPTPLGGKRLTPTSNSSKKSRESPIIETKSKSVSDELFDIFGNNAPSTPATTSTTANNIDSFAGLFTSAASSTKNVPAESSSSMTQSSSNVSLNNLLLMPSIDKEADKEVMKLTKTSAESPQEATTRPNDLSLTAAWPEPQKASSAPLAPSESWSSLSSFGGTPMDGFSSSRGPSPLTLMHGDPIPIAAAFTETVHAFFKGNNNDRCMVKVTGEVQISFPAGIIRAFTSNPNPATLSFKVKGASLIQDFTPNPKLLFTDSSQADSPERTFWFNMSSLISCVKKMTESNPNAPYYNVSVLSYQLNSQSGRELVPLHLASRWKLEENLTEVNVDYSYNSNSFSNPLKNIQVIVPVDGGVTNADSTPAAIWNSSQNRLTWKMTNPISTASPSGTLCSRLTLAAGPSRSSTLAVQFVSEGSTLTGVDFELTGSGYRLSLVKKRFTSGKYLSEGNS</sequence>
<dbReference type="InterPro" id="IPR001060">
    <property type="entry name" value="FCH_dom"/>
</dbReference>
<evidence type="ECO:0000256" key="2">
    <source>
        <dbReference type="ARBA" id="ARBA00011064"/>
    </source>
</evidence>
<name>A0ABP0FMB8_CLALP</name>
<evidence type="ECO:0000313" key="12">
    <source>
        <dbReference type="Proteomes" id="UP001642483"/>
    </source>
</evidence>
<dbReference type="Pfam" id="PF10291">
    <property type="entry name" value="muHD"/>
    <property type="match status" value="1"/>
</dbReference>
<feature type="compositionally biased region" description="Basic and acidic residues" evidence="8">
    <location>
        <begin position="404"/>
        <end position="428"/>
    </location>
</feature>
<keyword evidence="3" id="KW-0254">Endocytosis</keyword>
<evidence type="ECO:0000256" key="4">
    <source>
        <dbReference type="ARBA" id="ARBA00023054"/>
    </source>
</evidence>
<dbReference type="CDD" id="cd07648">
    <property type="entry name" value="F-BAR_FCHO"/>
    <property type="match status" value="1"/>
</dbReference>
<dbReference type="PROSITE" id="PS51741">
    <property type="entry name" value="F_BAR"/>
    <property type="match status" value="1"/>
</dbReference>
<keyword evidence="5" id="KW-0168">Coated pit</keyword>
<feature type="region of interest" description="Disordered" evidence="8">
    <location>
        <begin position="634"/>
        <end position="655"/>
    </location>
</feature>
<proteinExistence type="inferred from homology"/>
<feature type="domain" description="MHD" evidence="9">
    <location>
        <begin position="679"/>
        <end position="943"/>
    </location>
</feature>
<evidence type="ECO:0000259" key="9">
    <source>
        <dbReference type="PROSITE" id="PS51072"/>
    </source>
</evidence>
<feature type="compositionally biased region" description="Low complexity" evidence="8">
    <location>
        <begin position="638"/>
        <end position="654"/>
    </location>
</feature>
<feature type="region of interest" description="Disordered" evidence="8">
    <location>
        <begin position="18"/>
        <end position="56"/>
    </location>
</feature>
<evidence type="ECO:0000256" key="8">
    <source>
        <dbReference type="SAM" id="MobiDB-lite"/>
    </source>
</evidence>
<dbReference type="EMBL" id="CAWYQH010000079">
    <property type="protein sequence ID" value="CAK8680798.1"/>
    <property type="molecule type" value="Genomic_DNA"/>
</dbReference>
<dbReference type="InterPro" id="IPR054713">
    <property type="entry name" value="GMIP/FCHO2-like_FCH"/>
</dbReference>
<feature type="coiled-coil region" evidence="7">
    <location>
        <begin position="240"/>
        <end position="278"/>
    </location>
</feature>
<evidence type="ECO:0000256" key="6">
    <source>
        <dbReference type="PROSITE-ProRule" id="PRU01077"/>
    </source>
</evidence>